<proteinExistence type="predicted"/>
<evidence type="ECO:0000256" key="1">
    <source>
        <dbReference type="SAM" id="MobiDB-lite"/>
    </source>
</evidence>
<accession>A0ABR3JKX2</accession>
<feature type="compositionally biased region" description="Low complexity" evidence="1">
    <location>
        <begin position="220"/>
        <end position="244"/>
    </location>
</feature>
<keyword evidence="3" id="KW-1185">Reference proteome</keyword>
<feature type="region of interest" description="Disordered" evidence="1">
    <location>
        <begin position="215"/>
        <end position="606"/>
    </location>
</feature>
<evidence type="ECO:0000313" key="3">
    <source>
        <dbReference type="Proteomes" id="UP001556367"/>
    </source>
</evidence>
<sequence length="635" mass="65463">MICFVRNQTFLLASIVLVSTGMQILAAPIQYRRSVDLSTPALVSAVSRSVDDTVSSSKRQDLQDIFSEASPSKDDDPDSEDDIKDDPEGDKLKDDDSDDVDEDGAKTSSPSKSEAKPELEHPEKDAGISGLIGSLMATLSGDDGSGSKGNQNDKISSLLDGICPTQGQGDKQSKKDDDDDSDDEDRKATPTRPDTKASCFQTTVLLSYGTTVTHYLPEPTQSQSSASSSTDSSSRPSTPSATDSVVITFPGRPLSTSTLQSSSSEDSGSASSASTTTSTSSTPTDDESEDKPTAVSSGEPPELTPPPSTGSSQDDKSDSDDEDDLESLLSQFRDPDEDASKTSSVPPSSTGLPEGPPKDDSDQSDDPEDDTNDVDEDSLPSPSAPERLSLPTNSPTNSSTQSAEASVPTDLLSLLRGQGGDDGEKGGDGDPDEDGRDDEVAKFIGSLNGVDTEPGSKPQGSDDDDDSNPSRPLTSSNGTSSESPAQGGLGSKEPGRTGSQDDSLGDRNGKNLLGSVGNDDDDDTSSGDDGGVAGLLSSLQGSSTEVGTASPTTTSTSSSTSESSSTLSAPASILTESPTASKGSPDDDDDDDLPKDKPPVSVIGTSMVPATATFTTDASTPSRIKKIKITIEKDL</sequence>
<feature type="compositionally biased region" description="Low complexity" evidence="1">
    <location>
        <begin position="543"/>
        <end position="575"/>
    </location>
</feature>
<name>A0ABR3JKX2_9AGAR</name>
<feature type="compositionally biased region" description="Basic and acidic residues" evidence="1">
    <location>
        <begin position="113"/>
        <end position="126"/>
    </location>
</feature>
<gene>
    <name evidence="2" type="ORF">HGRIS_002341</name>
</gene>
<protein>
    <submittedName>
        <fullName evidence="2">Uncharacterized protein</fullName>
    </submittedName>
</protein>
<comment type="caution">
    <text evidence="2">The sequence shown here is derived from an EMBL/GenBank/DDBJ whole genome shotgun (WGS) entry which is preliminary data.</text>
</comment>
<feature type="compositionally biased region" description="Polar residues" evidence="1">
    <location>
        <begin position="341"/>
        <end position="351"/>
    </location>
</feature>
<feature type="compositionally biased region" description="Acidic residues" evidence="1">
    <location>
        <begin position="362"/>
        <end position="378"/>
    </location>
</feature>
<dbReference type="EMBL" id="JASNQZ010000006">
    <property type="protein sequence ID" value="KAL0956181.1"/>
    <property type="molecule type" value="Genomic_DNA"/>
</dbReference>
<dbReference type="Proteomes" id="UP001556367">
    <property type="component" value="Unassembled WGS sequence"/>
</dbReference>
<reference evidence="3" key="1">
    <citation type="submission" date="2024-06" db="EMBL/GenBank/DDBJ databases">
        <title>Multi-omics analyses provide insights into the biosynthesis of the anticancer antibiotic pleurotin in Hohenbuehelia grisea.</title>
        <authorList>
            <person name="Weaver J.A."/>
            <person name="Alberti F."/>
        </authorList>
    </citation>
    <scope>NUCLEOTIDE SEQUENCE [LARGE SCALE GENOMIC DNA]</scope>
    <source>
        <strain evidence="3">T-177</strain>
    </source>
</reference>
<organism evidence="2 3">
    <name type="scientific">Hohenbuehelia grisea</name>
    <dbReference type="NCBI Taxonomy" id="104357"/>
    <lineage>
        <taxon>Eukaryota</taxon>
        <taxon>Fungi</taxon>
        <taxon>Dikarya</taxon>
        <taxon>Basidiomycota</taxon>
        <taxon>Agaricomycotina</taxon>
        <taxon>Agaricomycetes</taxon>
        <taxon>Agaricomycetidae</taxon>
        <taxon>Agaricales</taxon>
        <taxon>Pleurotineae</taxon>
        <taxon>Pleurotaceae</taxon>
        <taxon>Hohenbuehelia</taxon>
    </lineage>
</organism>
<feature type="compositionally biased region" description="Low complexity" evidence="1">
    <location>
        <begin position="255"/>
        <end position="283"/>
    </location>
</feature>
<feature type="compositionally biased region" description="Acidic residues" evidence="1">
    <location>
        <begin position="317"/>
        <end position="326"/>
    </location>
</feature>
<feature type="region of interest" description="Disordered" evidence="1">
    <location>
        <begin position="49"/>
        <end position="201"/>
    </location>
</feature>
<evidence type="ECO:0000313" key="2">
    <source>
        <dbReference type="EMBL" id="KAL0956181.1"/>
    </source>
</evidence>
<feature type="compositionally biased region" description="Low complexity" evidence="1">
    <location>
        <begin position="388"/>
        <end position="400"/>
    </location>
</feature>
<feature type="compositionally biased region" description="Acidic residues" evidence="1">
    <location>
        <begin position="75"/>
        <end position="88"/>
    </location>
</feature>
<feature type="compositionally biased region" description="Polar residues" evidence="1">
    <location>
        <begin position="469"/>
        <end position="484"/>
    </location>
</feature>